<organism evidence="1 2">
    <name type="scientific">Pedobacter westerhofensis</name>
    <dbReference type="NCBI Taxonomy" id="425512"/>
    <lineage>
        <taxon>Bacteria</taxon>
        <taxon>Pseudomonadati</taxon>
        <taxon>Bacteroidota</taxon>
        <taxon>Sphingobacteriia</taxon>
        <taxon>Sphingobacteriales</taxon>
        <taxon>Sphingobacteriaceae</taxon>
        <taxon>Pedobacter</taxon>
    </lineage>
</organism>
<protein>
    <recommendedName>
        <fullName evidence="3">Lipoprotein</fullName>
    </recommendedName>
</protein>
<proteinExistence type="predicted"/>
<sequence length="168" mass="18399">MKKLLLLFLGLSLLACSKERIDGGVLIDVGVGLHYINKAGNLFDSRSPVYKESDVKIYNITGGKEVLFSQGNLTYSGGFDVRPVDSLGTNVIYVFVNHELEGGKNTAKTIVRIGSDIVDTLTCQISKPNSASSIVTKVWLNGKLKWDISNPKDPVAEFGKQRAFTIYK</sequence>
<dbReference type="EMBL" id="FXTN01000004">
    <property type="protein sequence ID" value="SMO65987.1"/>
    <property type="molecule type" value="Genomic_DNA"/>
</dbReference>
<dbReference type="AlphaFoldDB" id="A0A521D2V0"/>
<name>A0A521D2V0_9SPHI</name>
<dbReference type="OrthoDB" id="1445731at2"/>
<reference evidence="1 2" key="1">
    <citation type="submission" date="2017-05" db="EMBL/GenBank/DDBJ databases">
        <authorList>
            <person name="Varghese N."/>
            <person name="Submissions S."/>
        </authorList>
    </citation>
    <scope>NUCLEOTIDE SEQUENCE [LARGE SCALE GENOMIC DNA]</scope>
    <source>
        <strain evidence="1 2">DSM 19036</strain>
    </source>
</reference>
<dbReference type="PROSITE" id="PS51257">
    <property type="entry name" value="PROKAR_LIPOPROTEIN"/>
    <property type="match status" value="1"/>
</dbReference>
<evidence type="ECO:0008006" key="3">
    <source>
        <dbReference type="Google" id="ProtNLM"/>
    </source>
</evidence>
<accession>A0A521D2V0</accession>
<gene>
    <name evidence="1" type="ORF">SAMN06265348_104448</name>
</gene>
<evidence type="ECO:0000313" key="1">
    <source>
        <dbReference type="EMBL" id="SMO65987.1"/>
    </source>
</evidence>
<dbReference type="Proteomes" id="UP000320300">
    <property type="component" value="Unassembled WGS sequence"/>
</dbReference>
<dbReference type="RefSeq" id="WP_142528123.1">
    <property type="nucleotide sequence ID" value="NZ_CBCSJO010000001.1"/>
</dbReference>
<evidence type="ECO:0000313" key="2">
    <source>
        <dbReference type="Proteomes" id="UP000320300"/>
    </source>
</evidence>
<keyword evidence="2" id="KW-1185">Reference proteome</keyword>